<name>A0ABR9WE59_9BACT</name>
<proteinExistence type="predicted"/>
<reference evidence="2" key="1">
    <citation type="submission" date="2023-07" db="EMBL/GenBank/DDBJ databases">
        <title>Dyadobacter sp. nov 'subterranea' isolated from contaminted grondwater.</title>
        <authorList>
            <person name="Szabo I."/>
            <person name="Al-Omari J."/>
            <person name="Szerdahelyi S.G."/>
            <person name="Rado J."/>
        </authorList>
    </citation>
    <scope>NUCLEOTIDE SEQUENCE [LARGE SCALE GENOMIC DNA]</scope>
    <source>
        <strain evidence="2">UP-52</strain>
    </source>
</reference>
<keyword evidence="2" id="KW-1185">Reference proteome</keyword>
<organism evidence="1 2">
    <name type="scientific">Dyadobacter subterraneus</name>
    <dbReference type="NCBI Taxonomy" id="2773304"/>
    <lineage>
        <taxon>Bacteria</taxon>
        <taxon>Pseudomonadati</taxon>
        <taxon>Bacteroidota</taxon>
        <taxon>Cytophagia</taxon>
        <taxon>Cytophagales</taxon>
        <taxon>Spirosomataceae</taxon>
        <taxon>Dyadobacter</taxon>
    </lineage>
</organism>
<dbReference type="RefSeq" id="WP_194120826.1">
    <property type="nucleotide sequence ID" value="NZ_JACYGY010000001.1"/>
</dbReference>
<protein>
    <submittedName>
        <fullName evidence="1">Uncharacterized protein</fullName>
    </submittedName>
</protein>
<evidence type="ECO:0000313" key="2">
    <source>
        <dbReference type="Proteomes" id="UP000634134"/>
    </source>
</evidence>
<gene>
    <name evidence="1" type="ORF">IEE83_12145</name>
</gene>
<dbReference type="Proteomes" id="UP000634134">
    <property type="component" value="Unassembled WGS sequence"/>
</dbReference>
<evidence type="ECO:0000313" key="1">
    <source>
        <dbReference type="EMBL" id="MBE9462636.1"/>
    </source>
</evidence>
<comment type="caution">
    <text evidence="1">The sequence shown here is derived from an EMBL/GenBank/DDBJ whole genome shotgun (WGS) entry which is preliminary data.</text>
</comment>
<sequence length="141" mass="16244">MIKKLRFILPLIIVLLSGYIQHGSRGYNESFFLSAIKDFEGSVFSSCVSLPVNQGFSVQSLPTDSENGNIKNHATAIEEKDEELVAFRKHLEFGNEFFTDLSTNVAARFRHFITHRIFFSKSFCYFPSYKALYLLLKVFRI</sequence>
<accession>A0ABR9WE59</accession>
<dbReference type="EMBL" id="JACYGY010000001">
    <property type="protein sequence ID" value="MBE9462636.1"/>
    <property type="molecule type" value="Genomic_DNA"/>
</dbReference>